<evidence type="ECO:0000313" key="2">
    <source>
        <dbReference type="EMBL" id="TYR30976.1"/>
    </source>
</evidence>
<proteinExistence type="predicted"/>
<feature type="domain" description="AB hydrolase-1" evidence="1">
    <location>
        <begin position="79"/>
        <end position="290"/>
    </location>
</feature>
<evidence type="ECO:0000259" key="1">
    <source>
        <dbReference type="Pfam" id="PF12697"/>
    </source>
</evidence>
<gene>
    <name evidence="2" type="ORF">FY036_16175</name>
</gene>
<dbReference type="AlphaFoldDB" id="A0A5D4GQF5"/>
<dbReference type="OrthoDB" id="5416147at2"/>
<sequence>MRMILFPVVIALAALAILFVTGPRVDRDTTISFDGSAIGDDAEAWLAQREAEVAGLRPDVAKEIVWANPAAPARTPLAIVYVHGFSASKGELRPVPDEVAGALGANLFYTRLAGHGGDGAAMARASVRDWANDYAEAIEIGRRLGDRVIVVATSTGAALATWASAQPALARDIAGYAFISPNYGVQASGAWLLTLPWGGQIAELVAGKERGFEPRNEAHGRYWTTRYPTSATLPMAALTELARETPVETVTAPALFIFSDADRVVRPELTRQMAERWGGPAETMIVEGSDDPGHHVIAGDALSSSTNGLVAGRITEWAKSLSR</sequence>
<dbReference type="EMBL" id="VSZS01000065">
    <property type="protein sequence ID" value="TYR30976.1"/>
    <property type="molecule type" value="Genomic_DNA"/>
</dbReference>
<comment type="caution">
    <text evidence="2">The sequence shown here is derived from an EMBL/GenBank/DDBJ whole genome shotgun (WGS) entry which is preliminary data.</text>
</comment>
<dbReference type="Proteomes" id="UP000323258">
    <property type="component" value="Unassembled WGS sequence"/>
</dbReference>
<organism evidence="2 3">
    <name type="scientific">Neoaquamicrobium microcysteis</name>
    <dbReference type="NCBI Taxonomy" id="2682781"/>
    <lineage>
        <taxon>Bacteria</taxon>
        <taxon>Pseudomonadati</taxon>
        <taxon>Pseudomonadota</taxon>
        <taxon>Alphaproteobacteria</taxon>
        <taxon>Hyphomicrobiales</taxon>
        <taxon>Phyllobacteriaceae</taxon>
        <taxon>Neoaquamicrobium</taxon>
    </lineage>
</organism>
<dbReference type="Gene3D" id="3.40.50.1820">
    <property type="entry name" value="alpha/beta hydrolase"/>
    <property type="match status" value="1"/>
</dbReference>
<dbReference type="RefSeq" id="WP_148915777.1">
    <property type="nucleotide sequence ID" value="NZ_VSZS01000065.1"/>
</dbReference>
<dbReference type="InterPro" id="IPR000073">
    <property type="entry name" value="AB_hydrolase_1"/>
</dbReference>
<name>A0A5D4GQF5_9HYPH</name>
<dbReference type="SUPFAM" id="SSF53474">
    <property type="entry name" value="alpha/beta-Hydrolases"/>
    <property type="match status" value="1"/>
</dbReference>
<keyword evidence="3" id="KW-1185">Reference proteome</keyword>
<accession>A0A5D4GQF5</accession>
<evidence type="ECO:0000313" key="3">
    <source>
        <dbReference type="Proteomes" id="UP000323258"/>
    </source>
</evidence>
<dbReference type="InterPro" id="IPR029058">
    <property type="entry name" value="AB_hydrolase_fold"/>
</dbReference>
<reference evidence="2 3" key="2">
    <citation type="submission" date="2019-09" db="EMBL/GenBank/DDBJ databases">
        <title>Mesorhizobium sp. MaA-C15 isolated from Microcystis aeruginosa.</title>
        <authorList>
            <person name="Jeong S.E."/>
            <person name="Jin H.M."/>
            <person name="Jeon C.O."/>
        </authorList>
    </citation>
    <scope>NUCLEOTIDE SEQUENCE [LARGE SCALE GENOMIC DNA]</scope>
    <source>
        <strain evidence="2 3">MaA-C15</strain>
    </source>
</reference>
<reference evidence="2 3" key="1">
    <citation type="submission" date="2019-08" db="EMBL/GenBank/DDBJ databases">
        <authorList>
            <person name="Seo Y.L."/>
        </authorList>
    </citation>
    <scope>NUCLEOTIDE SEQUENCE [LARGE SCALE GENOMIC DNA]</scope>
    <source>
        <strain evidence="2 3">MaA-C15</strain>
    </source>
</reference>
<dbReference type="GO" id="GO:0016787">
    <property type="term" value="F:hydrolase activity"/>
    <property type="evidence" value="ECO:0007669"/>
    <property type="project" value="UniProtKB-KW"/>
</dbReference>
<protein>
    <submittedName>
        <fullName evidence="2">Alpha/beta hydrolase</fullName>
    </submittedName>
</protein>
<dbReference type="Pfam" id="PF12697">
    <property type="entry name" value="Abhydrolase_6"/>
    <property type="match status" value="1"/>
</dbReference>
<keyword evidence="2" id="KW-0378">Hydrolase</keyword>